<organism evidence="2 3">
    <name type="scientific">Babesia divergens</name>
    <dbReference type="NCBI Taxonomy" id="32595"/>
    <lineage>
        <taxon>Eukaryota</taxon>
        <taxon>Sar</taxon>
        <taxon>Alveolata</taxon>
        <taxon>Apicomplexa</taxon>
        <taxon>Aconoidasida</taxon>
        <taxon>Piroplasmida</taxon>
        <taxon>Babesiidae</taxon>
        <taxon>Babesia</taxon>
    </lineage>
</organism>
<dbReference type="AlphaFoldDB" id="A0AAD9LLX2"/>
<protein>
    <submittedName>
        <fullName evidence="2">Uncharacterized protein</fullName>
    </submittedName>
</protein>
<proteinExistence type="predicted"/>
<keyword evidence="1" id="KW-1133">Transmembrane helix</keyword>
<gene>
    <name evidence="2" type="ORF">X943_003167</name>
</gene>
<sequence>MRSLGSARSFFRASPVFCPNGLFNKSVRHYTKHEYEGKGFRRLLGPFWVLTTPSFLQSYAVITTFFLIFLYPLDSKLYNVRSLKADLDSKVGS</sequence>
<keyword evidence="1" id="KW-0812">Transmembrane</keyword>
<reference evidence="2" key="1">
    <citation type="journal article" date="2014" name="Nucleic Acids Res.">
        <title>The evolutionary dynamics of variant antigen genes in Babesia reveal a history of genomic innovation underlying host-parasite interaction.</title>
        <authorList>
            <person name="Jackson A.P."/>
            <person name="Otto T.D."/>
            <person name="Darby A."/>
            <person name="Ramaprasad A."/>
            <person name="Xia D."/>
            <person name="Echaide I.E."/>
            <person name="Farber M."/>
            <person name="Gahlot S."/>
            <person name="Gamble J."/>
            <person name="Gupta D."/>
            <person name="Gupta Y."/>
            <person name="Jackson L."/>
            <person name="Malandrin L."/>
            <person name="Malas T.B."/>
            <person name="Moussa E."/>
            <person name="Nair M."/>
            <person name="Reid A.J."/>
            <person name="Sanders M."/>
            <person name="Sharma J."/>
            <person name="Tracey A."/>
            <person name="Quail M.A."/>
            <person name="Weir W."/>
            <person name="Wastling J.M."/>
            <person name="Hall N."/>
            <person name="Willadsen P."/>
            <person name="Lingelbach K."/>
            <person name="Shiels B."/>
            <person name="Tait A."/>
            <person name="Berriman M."/>
            <person name="Allred D.R."/>
            <person name="Pain A."/>
        </authorList>
    </citation>
    <scope>NUCLEOTIDE SEQUENCE</scope>
    <source>
        <strain evidence="2">1802A</strain>
    </source>
</reference>
<dbReference type="EMBL" id="JAHBMH010000003">
    <property type="protein sequence ID" value="KAK1940357.1"/>
    <property type="molecule type" value="Genomic_DNA"/>
</dbReference>
<evidence type="ECO:0000313" key="2">
    <source>
        <dbReference type="EMBL" id="KAK1940357.1"/>
    </source>
</evidence>
<evidence type="ECO:0000313" key="3">
    <source>
        <dbReference type="Proteomes" id="UP001195914"/>
    </source>
</evidence>
<reference evidence="2" key="2">
    <citation type="submission" date="2021-05" db="EMBL/GenBank/DDBJ databases">
        <authorList>
            <person name="Pain A."/>
        </authorList>
    </citation>
    <scope>NUCLEOTIDE SEQUENCE</scope>
    <source>
        <strain evidence="2">1802A</strain>
    </source>
</reference>
<keyword evidence="1" id="KW-0472">Membrane</keyword>
<comment type="caution">
    <text evidence="2">The sequence shown here is derived from an EMBL/GenBank/DDBJ whole genome shotgun (WGS) entry which is preliminary data.</text>
</comment>
<dbReference type="Proteomes" id="UP001195914">
    <property type="component" value="Unassembled WGS sequence"/>
</dbReference>
<keyword evidence="3" id="KW-1185">Reference proteome</keyword>
<name>A0AAD9LLX2_BABDI</name>
<accession>A0AAD9LLX2</accession>
<feature type="transmembrane region" description="Helical" evidence="1">
    <location>
        <begin position="47"/>
        <end position="71"/>
    </location>
</feature>
<evidence type="ECO:0000256" key="1">
    <source>
        <dbReference type="SAM" id="Phobius"/>
    </source>
</evidence>